<evidence type="ECO:0000259" key="5">
    <source>
        <dbReference type="PROSITE" id="PS50002"/>
    </source>
</evidence>
<keyword evidence="4" id="KW-0472">Membrane</keyword>
<evidence type="ECO:0000256" key="2">
    <source>
        <dbReference type="PROSITE-ProRule" id="PRU00192"/>
    </source>
</evidence>
<feature type="compositionally biased region" description="Basic and acidic residues" evidence="3">
    <location>
        <begin position="313"/>
        <end position="329"/>
    </location>
</feature>
<feature type="transmembrane region" description="Helical" evidence="4">
    <location>
        <begin position="87"/>
        <end position="113"/>
    </location>
</feature>
<evidence type="ECO:0000256" key="1">
    <source>
        <dbReference type="ARBA" id="ARBA00022443"/>
    </source>
</evidence>
<accession>A0A2T9Z518</accession>
<reference evidence="6 7" key="1">
    <citation type="journal article" date="2018" name="MBio">
        <title>Comparative Genomics Reveals the Core Gene Toolbox for the Fungus-Insect Symbiosis.</title>
        <authorList>
            <person name="Wang Y."/>
            <person name="Stata M."/>
            <person name="Wang W."/>
            <person name="Stajich J.E."/>
            <person name="White M.M."/>
            <person name="Moncalvo J.M."/>
        </authorList>
    </citation>
    <scope>NUCLEOTIDE SEQUENCE [LARGE SCALE GENOMIC DNA]</scope>
    <source>
        <strain evidence="6 7">AUS-77-4</strain>
    </source>
</reference>
<organism evidence="6 7">
    <name type="scientific">Furculomyces boomerangus</name>
    <dbReference type="NCBI Taxonomy" id="61424"/>
    <lineage>
        <taxon>Eukaryota</taxon>
        <taxon>Fungi</taxon>
        <taxon>Fungi incertae sedis</taxon>
        <taxon>Zoopagomycota</taxon>
        <taxon>Kickxellomycotina</taxon>
        <taxon>Harpellomycetes</taxon>
        <taxon>Harpellales</taxon>
        <taxon>Harpellaceae</taxon>
        <taxon>Furculomyces</taxon>
    </lineage>
</organism>
<feature type="domain" description="SH3" evidence="5">
    <location>
        <begin position="193"/>
        <end position="254"/>
    </location>
</feature>
<dbReference type="STRING" id="61424.A0A2T9Z518"/>
<dbReference type="PROSITE" id="PS50002">
    <property type="entry name" value="SH3"/>
    <property type="match status" value="1"/>
</dbReference>
<dbReference type="Gene3D" id="2.30.30.40">
    <property type="entry name" value="SH3 Domains"/>
    <property type="match status" value="1"/>
</dbReference>
<evidence type="ECO:0000256" key="3">
    <source>
        <dbReference type="SAM" id="MobiDB-lite"/>
    </source>
</evidence>
<feature type="region of interest" description="Disordered" evidence="3">
    <location>
        <begin position="375"/>
        <end position="400"/>
    </location>
</feature>
<keyword evidence="7" id="KW-1185">Reference proteome</keyword>
<evidence type="ECO:0000313" key="6">
    <source>
        <dbReference type="EMBL" id="PVU99705.1"/>
    </source>
</evidence>
<dbReference type="InterPro" id="IPR001452">
    <property type="entry name" value="SH3_domain"/>
</dbReference>
<keyword evidence="1 2" id="KW-0728">SH3 domain</keyword>
<evidence type="ECO:0000313" key="7">
    <source>
        <dbReference type="Proteomes" id="UP000245699"/>
    </source>
</evidence>
<feature type="compositionally biased region" description="Polar residues" evidence="3">
    <location>
        <begin position="299"/>
        <end position="311"/>
    </location>
</feature>
<keyword evidence="4" id="KW-0812">Transmembrane</keyword>
<dbReference type="InterPro" id="IPR036028">
    <property type="entry name" value="SH3-like_dom_sf"/>
</dbReference>
<sequence length="1171" mass="133228">MYTTCGNTKTTIKKSRNFKDIRNLPTSELNKNTYIYSTNKIGVKPRRLGYKLPEQLSENTGSQKLVLQKREPDTNMSVDENSESPKVMIIALGASVGLLGVLIVGLVMVLIYIKLQKSKLEENIKKINLSGLSFFSSSKTENDIENQQETSNHEQIHEESMTNIDTTTKAQNINIQKSKLDCEHAKIESILLELKKVRKATQNYNSKLDDEISLYVGDSVRVYLLYDDGWALGKNISNETEGMFPFICLLAVNNITFGNNETQRFSSETDVNTNHERKITMPEHIISVLENSAKARNLSQINQKNEQTTNLPKKIDTKTEPDEKNKDKSMNQAITLLKTKTVSKKKSFPDLNMPTKDSPKILKVYQNPKIINIKESNKNDKDSITNVEKPTKTKSSDSIADNQETKSYVYVNENTASSEACHEYFSAQAYENLADSQGYLVRSDKQTKKILVETKADNKFYDEKQIYKNKIMEKLPETNFANADHKIMTYNSLIANSLHDYDSIKSFDTNYIETFYQEPNNSPATSLMNDDLKNFGSQVIYINNTESKSIFEHTKNPLSNDTNKKLLGTNPSTDFHNDFGSPLGKNGITSTDFKSPNRVYLNEPESQSILSSSLKEFQPSKNVINKLTMNNNEGKILEERSLSSSCEYSNGQIDISDILENDSISYSYGSLSRSGDMNKFFAYQEKIKTLTEKNDVLDNNPEIQNQKISTSCINPSADVVKTENGLLEFKNEKDKPIYNHQTTENPETKTENGNKKIQTDINSFINKDFINDSDNSIQSISNKDMNCGFDSYTDLQNYPNKTKESFEDESGTRGCISFIEGVRQQETRKKRVSSYNSSSKSLEIDYFQYVKNTSTANLVRQYTRKPFKKKRSFYLDSQIFDNKKISKHKLRHGYYKDAPPKVPKRYDIIETEKHKPQKSLQIKRSNLKLTHKTNSRGGIISNTKSLLKKQNSKYNDQGYADVPKKIHLWNSKTNTSKTQFEIKDNDIDPKTNKKIEFFDDNDKEKISATPNQKNVIVDNMDGTTRNNSGSATVVESSSKNINTQTVPEHNIELTRKKSLKEQKPTNDKLFSNEKNKIKKLFTSRAFTKQSQIKEKDSFGTVSGDNSYCTTFSGDSTNVSNNTNGNNQKPHKERNVHKSDIPTLSGITIQNHEELKSITEAEARMVLLSTLD</sequence>
<keyword evidence="4" id="KW-1133">Transmembrane helix</keyword>
<proteinExistence type="predicted"/>
<gene>
    <name evidence="6" type="ORF">BB559_000469</name>
</gene>
<dbReference type="SMART" id="SM00326">
    <property type="entry name" value="SH3"/>
    <property type="match status" value="1"/>
</dbReference>
<feature type="region of interest" description="Disordered" evidence="3">
    <location>
        <begin position="299"/>
        <end position="329"/>
    </location>
</feature>
<dbReference type="SUPFAM" id="SSF50044">
    <property type="entry name" value="SH3-domain"/>
    <property type="match status" value="1"/>
</dbReference>
<dbReference type="AlphaFoldDB" id="A0A2T9Z518"/>
<protein>
    <recommendedName>
        <fullName evidence="5">SH3 domain-containing protein</fullName>
    </recommendedName>
</protein>
<comment type="caution">
    <text evidence="6">The sequence shown here is derived from an EMBL/GenBank/DDBJ whole genome shotgun (WGS) entry which is preliminary data.</text>
</comment>
<dbReference type="Proteomes" id="UP000245699">
    <property type="component" value="Unassembled WGS sequence"/>
</dbReference>
<feature type="region of interest" description="Disordered" evidence="3">
    <location>
        <begin position="1112"/>
        <end position="1140"/>
    </location>
</feature>
<feature type="compositionally biased region" description="Low complexity" evidence="3">
    <location>
        <begin position="1112"/>
        <end position="1126"/>
    </location>
</feature>
<dbReference type="EMBL" id="MBFT01000022">
    <property type="protein sequence ID" value="PVU99705.1"/>
    <property type="molecule type" value="Genomic_DNA"/>
</dbReference>
<dbReference type="OrthoDB" id="5340910at2759"/>
<name>A0A2T9Z518_9FUNG</name>
<evidence type="ECO:0000256" key="4">
    <source>
        <dbReference type="SAM" id="Phobius"/>
    </source>
</evidence>
<feature type="compositionally biased region" description="Basic and acidic residues" evidence="3">
    <location>
        <begin position="375"/>
        <end position="395"/>
    </location>
</feature>